<comment type="caution">
    <text evidence="2">The sequence shown here is derived from an EMBL/GenBank/DDBJ whole genome shotgun (WGS) entry which is preliminary data.</text>
</comment>
<evidence type="ECO:0000313" key="2">
    <source>
        <dbReference type="EMBL" id="OAQ78375.1"/>
    </source>
</evidence>
<accession>A0A179GKG1</accession>
<protein>
    <submittedName>
        <fullName evidence="2">Uncharacterized protein</fullName>
    </submittedName>
</protein>
<proteinExistence type="predicted"/>
<reference evidence="2 3" key="1">
    <citation type="submission" date="2016-01" db="EMBL/GenBank/DDBJ databases">
        <title>Biosynthesis of antibiotic leucinostatins and their inhibition on Phytophthora in bio-control Purpureocillium lilacinum.</title>
        <authorList>
            <person name="Wang G."/>
            <person name="Liu Z."/>
            <person name="Lin R."/>
            <person name="Li E."/>
            <person name="Mao Z."/>
            <person name="Ling J."/>
            <person name="Yin W."/>
            <person name="Xie B."/>
        </authorList>
    </citation>
    <scope>NUCLEOTIDE SEQUENCE [LARGE SCALE GENOMIC DNA]</scope>
    <source>
        <strain evidence="2">PLBJ-1</strain>
    </source>
</reference>
<organism evidence="2 3">
    <name type="scientific">Purpureocillium lilacinum</name>
    <name type="common">Paecilomyces lilacinus</name>
    <dbReference type="NCBI Taxonomy" id="33203"/>
    <lineage>
        <taxon>Eukaryota</taxon>
        <taxon>Fungi</taxon>
        <taxon>Dikarya</taxon>
        <taxon>Ascomycota</taxon>
        <taxon>Pezizomycotina</taxon>
        <taxon>Sordariomycetes</taxon>
        <taxon>Hypocreomycetidae</taxon>
        <taxon>Hypocreales</taxon>
        <taxon>Ophiocordycipitaceae</taxon>
        <taxon>Purpureocillium</taxon>
    </lineage>
</organism>
<gene>
    <name evidence="2" type="ORF">VFPBJ_06496</name>
</gene>
<evidence type="ECO:0000256" key="1">
    <source>
        <dbReference type="SAM" id="MobiDB-lite"/>
    </source>
</evidence>
<dbReference type="AlphaFoldDB" id="A0A179GKG1"/>
<dbReference type="EMBL" id="LSBH01000005">
    <property type="protein sequence ID" value="OAQ78375.1"/>
    <property type="molecule type" value="Genomic_DNA"/>
</dbReference>
<feature type="region of interest" description="Disordered" evidence="1">
    <location>
        <begin position="59"/>
        <end position="79"/>
    </location>
</feature>
<evidence type="ECO:0000313" key="3">
    <source>
        <dbReference type="Proteomes" id="UP000078240"/>
    </source>
</evidence>
<name>A0A179GKG1_PURLI</name>
<sequence length="177" mass="18324">MHVPARPKSCNASMTAGGVCRPSGFPGFSPSRRTRAVAESWASRGPGFRRHVTVASSFSATNRSRPGRPVNLDSLPAVPRPGRPCRLSSGPMQLPSTTHGRDLVVVCVGAGGGGGGGGGIDGKARVGVRAYIQSQQQEEHVVVVVVCAVIGISRRRRAQHVIPYGGSVRLGGVPPTS</sequence>
<dbReference type="Proteomes" id="UP000078240">
    <property type="component" value="Unassembled WGS sequence"/>
</dbReference>